<evidence type="ECO:0000256" key="12">
    <source>
        <dbReference type="SAM" id="Phobius"/>
    </source>
</evidence>
<proteinExistence type="predicted"/>
<comment type="catalytic activity">
    <reaction evidence="1">
        <text>ATP + protein L-histidine = ADP + protein N-phospho-L-histidine.</text>
        <dbReference type="EC" id="2.7.13.3"/>
    </reaction>
</comment>
<evidence type="ECO:0000256" key="6">
    <source>
        <dbReference type="ARBA" id="ARBA00022692"/>
    </source>
</evidence>
<evidence type="ECO:0000256" key="3">
    <source>
        <dbReference type="ARBA" id="ARBA00012438"/>
    </source>
</evidence>
<keyword evidence="16" id="KW-1185">Reference proteome</keyword>
<dbReference type="SUPFAM" id="SSF55874">
    <property type="entry name" value="ATPase domain of HSP90 chaperone/DNA topoisomerase II/histidine kinase"/>
    <property type="match status" value="1"/>
</dbReference>
<dbReference type="InterPro" id="IPR003594">
    <property type="entry name" value="HATPase_dom"/>
</dbReference>
<dbReference type="InterPro" id="IPR036890">
    <property type="entry name" value="HATPase_C_sf"/>
</dbReference>
<name>A0ABQ2IWZ2_9DEIO</name>
<keyword evidence="11" id="KW-0175">Coiled coil</keyword>
<dbReference type="Pfam" id="PF00672">
    <property type="entry name" value="HAMP"/>
    <property type="match status" value="1"/>
</dbReference>
<keyword evidence="6 12" id="KW-0812">Transmembrane</keyword>
<dbReference type="InterPro" id="IPR004358">
    <property type="entry name" value="Sig_transdc_His_kin-like_C"/>
</dbReference>
<dbReference type="PROSITE" id="PS50109">
    <property type="entry name" value="HIS_KIN"/>
    <property type="match status" value="1"/>
</dbReference>
<dbReference type="SMART" id="SM00387">
    <property type="entry name" value="HATPase_c"/>
    <property type="match status" value="1"/>
</dbReference>
<evidence type="ECO:0000256" key="11">
    <source>
        <dbReference type="SAM" id="Coils"/>
    </source>
</evidence>
<dbReference type="PRINTS" id="PR00344">
    <property type="entry name" value="BCTRLSENSOR"/>
</dbReference>
<keyword evidence="10 12" id="KW-0472">Membrane</keyword>
<accession>A0ABQ2IWZ2</accession>
<feature type="coiled-coil region" evidence="11">
    <location>
        <begin position="198"/>
        <end position="232"/>
    </location>
</feature>
<evidence type="ECO:0000259" key="14">
    <source>
        <dbReference type="PROSITE" id="PS50885"/>
    </source>
</evidence>
<evidence type="ECO:0000256" key="8">
    <source>
        <dbReference type="ARBA" id="ARBA00022989"/>
    </source>
</evidence>
<dbReference type="InterPro" id="IPR003661">
    <property type="entry name" value="HisK_dim/P_dom"/>
</dbReference>
<evidence type="ECO:0000256" key="4">
    <source>
        <dbReference type="ARBA" id="ARBA00022553"/>
    </source>
</evidence>
<dbReference type="PANTHER" id="PTHR45436:SF5">
    <property type="entry name" value="SENSOR HISTIDINE KINASE TRCS"/>
    <property type="match status" value="1"/>
</dbReference>
<gene>
    <name evidence="15" type="ORF">GCM10010842_09830</name>
</gene>
<dbReference type="CDD" id="cd06225">
    <property type="entry name" value="HAMP"/>
    <property type="match status" value="1"/>
</dbReference>
<dbReference type="RefSeq" id="WP_229781965.1">
    <property type="nucleotide sequence ID" value="NZ_BMOR01000002.1"/>
</dbReference>
<dbReference type="Gene3D" id="3.30.565.10">
    <property type="entry name" value="Histidine kinase-like ATPase, C-terminal domain"/>
    <property type="match status" value="1"/>
</dbReference>
<dbReference type="EMBL" id="BMOR01000002">
    <property type="protein sequence ID" value="GGN32773.1"/>
    <property type="molecule type" value="Genomic_DNA"/>
</dbReference>
<dbReference type="Pfam" id="PF00512">
    <property type="entry name" value="HisKA"/>
    <property type="match status" value="1"/>
</dbReference>
<feature type="transmembrane region" description="Helical" evidence="12">
    <location>
        <begin position="144"/>
        <end position="162"/>
    </location>
</feature>
<keyword evidence="9" id="KW-0902">Two-component regulatory system</keyword>
<evidence type="ECO:0000256" key="5">
    <source>
        <dbReference type="ARBA" id="ARBA00022679"/>
    </source>
</evidence>
<feature type="domain" description="HAMP" evidence="14">
    <location>
        <begin position="164"/>
        <end position="217"/>
    </location>
</feature>
<dbReference type="Gene3D" id="6.10.340.10">
    <property type="match status" value="1"/>
</dbReference>
<comment type="caution">
    <text evidence="15">The sequence shown here is derived from an EMBL/GenBank/DDBJ whole genome shotgun (WGS) entry which is preliminary data.</text>
</comment>
<dbReference type="Pfam" id="PF02518">
    <property type="entry name" value="HATPase_c"/>
    <property type="match status" value="1"/>
</dbReference>
<dbReference type="CDD" id="cd00082">
    <property type="entry name" value="HisKA"/>
    <property type="match status" value="1"/>
</dbReference>
<evidence type="ECO:0000313" key="15">
    <source>
        <dbReference type="EMBL" id="GGN32773.1"/>
    </source>
</evidence>
<keyword evidence="4" id="KW-0597">Phosphoprotein</keyword>
<dbReference type="InterPro" id="IPR036097">
    <property type="entry name" value="HisK_dim/P_sf"/>
</dbReference>
<comment type="subcellular location">
    <subcellularLocation>
        <location evidence="2">Membrane</location>
    </subcellularLocation>
</comment>
<evidence type="ECO:0000259" key="13">
    <source>
        <dbReference type="PROSITE" id="PS50109"/>
    </source>
</evidence>
<dbReference type="SMART" id="SM00388">
    <property type="entry name" value="HisKA"/>
    <property type="match status" value="1"/>
</dbReference>
<dbReference type="InterPro" id="IPR003660">
    <property type="entry name" value="HAMP_dom"/>
</dbReference>
<evidence type="ECO:0000313" key="16">
    <source>
        <dbReference type="Proteomes" id="UP000645517"/>
    </source>
</evidence>
<evidence type="ECO:0000256" key="7">
    <source>
        <dbReference type="ARBA" id="ARBA00022777"/>
    </source>
</evidence>
<dbReference type="SMART" id="SM00304">
    <property type="entry name" value="HAMP"/>
    <property type="match status" value="1"/>
</dbReference>
<dbReference type="InterPro" id="IPR005467">
    <property type="entry name" value="His_kinase_dom"/>
</dbReference>
<keyword evidence="7" id="KW-0418">Kinase</keyword>
<evidence type="ECO:0000256" key="10">
    <source>
        <dbReference type="ARBA" id="ARBA00023136"/>
    </source>
</evidence>
<dbReference type="SUPFAM" id="SSF47384">
    <property type="entry name" value="Homodimeric domain of signal transducing histidine kinase"/>
    <property type="match status" value="1"/>
</dbReference>
<evidence type="ECO:0000256" key="9">
    <source>
        <dbReference type="ARBA" id="ARBA00023012"/>
    </source>
</evidence>
<feature type="domain" description="Histidine kinase" evidence="13">
    <location>
        <begin position="225"/>
        <end position="437"/>
    </location>
</feature>
<dbReference type="PROSITE" id="PS50885">
    <property type="entry name" value="HAMP"/>
    <property type="match status" value="1"/>
</dbReference>
<organism evidence="15 16">
    <name type="scientific">Deinococcus daejeonensis</name>
    <dbReference type="NCBI Taxonomy" id="1007098"/>
    <lineage>
        <taxon>Bacteria</taxon>
        <taxon>Thermotogati</taxon>
        <taxon>Deinococcota</taxon>
        <taxon>Deinococci</taxon>
        <taxon>Deinococcales</taxon>
        <taxon>Deinococcaceae</taxon>
        <taxon>Deinococcus</taxon>
    </lineage>
</organism>
<sequence length="438" mass="46281">MTPPAGKPQRTQPLAVTLLLAMLLVVGVAVGSTFYFSNLVVKREFERLPSGVREMIREQQAATLRGEVLTPTPPLPVVRTGTSADAYLDPFDSSPDVGGVVKQASGEDAVVTNGKRPRNLRVSDGKPPPRNRAQDFLQDVQSSLLQVGLVAAAVSTLLAFLISRRVARPVSAVSGAAARLASGDLSARAPVLGGEREIAALAHSFNDMAENLQALERERQQAVADIAHELRTPIAVIQARLDALEDGVYPLNTEQIALLSTQTQLLTRLVGDLRTLTLADAGRLALDPRPLDLGALGREVVQALQDRAAALGLTLGVQAEPALTHADRDRVRQITTNLVDNALRHARSRVQVRVEARGEQVVLHVEDDGPGIPEGSREAVFTRFTRLDASRSRDTGGSGLGLAIVRALAAAHGGQAALAASKGLGGAHFTVTLPGGTD</sequence>
<dbReference type="SUPFAM" id="SSF158472">
    <property type="entry name" value="HAMP domain-like"/>
    <property type="match status" value="1"/>
</dbReference>
<dbReference type="EC" id="2.7.13.3" evidence="3"/>
<dbReference type="Gene3D" id="1.10.287.130">
    <property type="match status" value="1"/>
</dbReference>
<dbReference type="CDD" id="cd00075">
    <property type="entry name" value="HATPase"/>
    <property type="match status" value="1"/>
</dbReference>
<evidence type="ECO:0000256" key="1">
    <source>
        <dbReference type="ARBA" id="ARBA00000085"/>
    </source>
</evidence>
<reference evidence="16" key="1">
    <citation type="journal article" date="2019" name="Int. J. Syst. Evol. Microbiol.">
        <title>The Global Catalogue of Microorganisms (GCM) 10K type strain sequencing project: providing services to taxonomists for standard genome sequencing and annotation.</title>
        <authorList>
            <consortium name="The Broad Institute Genomics Platform"/>
            <consortium name="The Broad Institute Genome Sequencing Center for Infectious Disease"/>
            <person name="Wu L."/>
            <person name="Ma J."/>
        </authorList>
    </citation>
    <scope>NUCLEOTIDE SEQUENCE [LARGE SCALE GENOMIC DNA]</scope>
    <source>
        <strain evidence="16">JCM 16918</strain>
    </source>
</reference>
<dbReference type="PANTHER" id="PTHR45436">
    <property type="entry name" value="SENSOR HISTIDINE KINASE YKOH"/>
    <property type="match status" value="1"/>
</dbReference>
<protein>
    <recommendedName>
        <fullName evidence="3">histidine kinase</fullName>
        <ecNumber evidence="3">2.7.13.3</ecNumber>
    </recommendedName>
</protein>
<dbReference type="InterPro" id="IPR050428">
    <property type="entry name" value="TCS_sensor_his_kinase"/>
</dbReference>
<evidence type="ECO:0000256" key="2">
    <source>
        <dbReference type="ARBA" id="ARBA00004370"/>
    </source>
</evidence>
<dbReference type="Proteomes" id="UP000645517">
    <property type="component" value="Unassembled WGS sequence"/>
</dbReference>
<keyword evidence="5" id="KW-0808">Transferase</keyword>
<keyword evidence="8 12" id="KW-1133">Transmembrane helix</keyword>